<organism evidence="1 2">
    <name type="scientific">Candidatus Marsarchaeota G2 archaeon ECH_B_SAG-M15</name>
    <dbReference type="NCBI Taxonomy" id="1978162"/>
    <lineage>
        <taxon>Archaea</taxon>
        <taxon>Candidatus Marsarchaeota</taxon>
        <taxon>Candidatus Marsarchaeota group 2</taxon>
    </lineage>
</organism>
<dbReference type="Proteomes" id="UP000240490">
    <property type="component" value="Unassembled WGS sequence"/>
</dbReference>
<comment type="caution">
    <text evidence="1">The sequence shown here is derived from an EMBL/GenBank/DDBJ whole genome shotgun (WGS) entry which is preliminary data.</text>
</comment>
<evidence type="ECO:0000313" key="2">
    <source>
        <dbReference type="Proteomes" id="UP000240490"/>
    </source>
</evidence>
<evidence type="ECO:0000313" key="1">
    <source>
        <dbReference type="EMBL" id="PSN90440.1"/>
    </source>
</evidence>
<accession>A0A2R6AVN9</accession>
<name>A0A2R6AVN9_9ARCH</name>
<dbReference type="AlphaFoldDB" id="A0A2R6AVN9"/>
<reference evidence="1 2" key="1">
    <citation type="submission" date="2017-04" db="EMBL/GenBank/DDBJ databases">
        <title>Novel microbial lineages endemic to geothermal iron-oxide mats fill important gaps in the evolutionary history of Archaea.</title>
        <authorList>
            <person name="Jay Z.J."/>
            <person name="Beam J.P."/>
            <person name="Dlakic M."/>
            <person name="Rusch D.B."/>
            <person name="Kozubal M.A."/>
            <person name="Inskeep W.P."/>
        </authorList>
    </citation>
    <scope>NUCLEOTIDE SEQUENCE [LARGE SCALE GENOMIC DNA]</scope>
    <source>
        <strain evidence="1">ECH_B_SAG-M15</strain>
    </source>
</reference>
<proteinExistence type="predicted"/>
<gene>
    <name evidence="1" type="ORF">B9Q08_04645</name>
</gene>
<protein>
    <submittedName>
        <fullName evidence="1">Uncharacterized protein</fullName>
    </submittedName>
</protein>
<dbReference type="EMBL" id="NEXJ01000082">
    <property type="protein sequence ID" value="PSN90440.1"/>
    <property type="molecule type" value="Genomic_DNA"/>
</dbReference>
<sequence>MIRCVKRSNAPIAVVFDTLPRGTLEFFRGKPLAVYESTLCSEKCMSMVDAFKEYAVIGVVERGNEAIEWGENFCVLASCFYTTGFRPLLFNFLGSPGKNDLSLIFQTLRKGYRLGWVDNPIIRLGE</sequence>